<dbReference type="AlphaFoldDB" id="A0A0E9WGK2"/>
<accession>A0A0E9WGK2</accession>
<reference evidence="1" key="2">
    <citation type="journal article" date="2015" name="Fish Shellfish Immunol.">
        <title>Early steps in the European eel (Anguilla anguilla)-Vibrio vulnificus interaction in the gills: Role of the RtxA13 toxin.</title>
        <authorList>
            <person name="Callol A."/>
            <person name="Pajuelo D."/>
            <person name="Ebbesson L."/>
            <person name="Teles M."/>
            <person name="MacKenzie S."/>
            <person name="Amaro C."/>
        </authorList>
    </citation>
    <scope>NUCLEOTIDE SEQUENCE</scope>
</reference>
<evidence type="ECO:0000313" key="1">
    <source>
        <dbReference type="EMBL" id="JAH89406.1"/>
    </source>
</evidence>
<sequence length="57" mass="6457">MGLSYPPQMYGYNNNQSYCATTLALAKINCMQSVAFHSAMVRHSLITTEIKFPSRRN</sequence>
<organism evidence="1">
    <name type="scientific">Anguilla anguilla</name>
    <name type="common">European freshwater eel</name>
    <name type="synonym">Muraena anguilla</name>
    <dbReference type="NCBI Taxonomy" id="7936"/>
    <lineage>
        <taxon>Eukaryota</taxon>
        <taxon>Metazoa</taxon>
        <taxon>Chordata</taxon>
        <taxon>Craniata</taxon>
        <taxon>Vertebrata</taxon>
        <taxon>Euteleostomi</taxon>
        <taxon>Actinopterygii</taxon>
        <taxon>Neopterygii</taxon>
        <taxon>Teleostei</taxon>
        <taxon>Anguilliformes</taxon>
        <taxon>Anguillidae</taxon>
        <taxon>Anguilla</taxon>
    </lineage>
</organism>
<protein>
    <submittedName>
        <fullName evidence="1">Uncharacterized protein</fullName>
    </submittedName>
</protein>
<dbReference type="EMBL" id="GBXM01019171">
    <property type="protein sequence ID" value="JAH89406.1"/>
    <property type="molecule type" value="Transcribed_RNA"/>
</dbReference>
<name>A0A0E9WGK2_ANGAN</name>
<reference evidence="1" key="1">
    <citation type="submission" date="2014-11" db="EMBL/GenBank/DDBJ databases">
        <authorList>
            <person name="Amaro Gonzalez C."/>
        </authorList>
    </citation>
    <scope>NUCLEOTIDE SEQUENCE</scope>
</reference>
<proteinExistence type="predicted"/>